<comment type="similarity">
    <text evidence="7">Belongs to the binding-protein-dependent transport system permease family.</text>
</comment>
<dbReference type="PANTHER" id="PTHR30193">
    <property type="entry name" value="ABC TRANSPORTER PERMEASE PROTEIN"/>
    <property type="match status" value="1"/>
</dbReference>
<evidence type="ECO:0000256" key="1">
    <source>
        <dbReference type="ARBA" id="ARBA00004651"/>
    </source>
</evidence>
<keyword evidence="6 7" id="KW-0472">Membrane</keyword>
<dbReference type="RefSeq" id="WP_103939201.1">
    <property type="nucleotide sequence ID" value="NZ_FNVO01000008.1"/>
</dbReference>
<dbReference type="CDD" id="cd06261">
    <property type="entry name" value="TM_PBP2"/>
    <property type="match status" value="1"/>
</dbReference>
<keyword evidence="11" id="KW-1185">Reference proteome</keyword>
<dbReference type="PROSITE" id="PS50928">
    <property type="entry name" value="ABC_TM1"/>
    <property type="match status" value="1"/>
</dbReference>
<accession>A0A1H6BVM6</accession>
<feature type="domain" description="ABC transmembrane type-1" evidence="9">
    <location>
        <begin position="101"/>
        <end position="319"/>
    </location>
</feature>
<keyword evidence="2 7" id="KW-0813">Transport</keyword>
<protein>
    <submittedName>
        <fullName evidence="10">Raffinose/stachyose/melibiose transport system permease protein</fullName>
    </submittedName>
</protein>
<organism evidence="10 11">
    <name type="scientific">Thermomonospora echinospora</name>
    <dbReference type="NCBI Taxonomy" id="1992"/>
    <lineage>
        <taxon>Bacteria</taxon>
        <taxon>Bacillati</taxon>
        <taxon>Actinomycetota</taxon>
        <taxon>Actinomycetes</taxon>
        <taxon>Streptosporangiales</taxon>
        <taxon>Thermomonosporaceae</taxon>
        <taxon>Thermomonospora</taxon>
    </lineage>
</organism>
<evidence type="ECO:0000313" key="11">
    <source>
        <dbReference type="Proteomes" id="UP000236723"/>
    </source>
</evidence>
<comment type="subcellular location">
    <subcellularLocation>
        <location evidence="1 7">Cell membrane</location>
        <topology evidence="1 7">Multi-pass membrane protein</topology>
    </subcellularLocation>
</comment>
<feature type="transmembrane region" description="Helical" evidence="7">
    <location>
        <begin position="40"/>
        <end position="61"/>
    </location>
</feature>
<dbReference type="EMBL" id="FNVO01000008">
    <property type="protein sequence ID" value="SEG64497.1"/>
    <property type="molecule type" value="Genomic_DNA"/>
</dbReference>
<dbReference type="Gene3D" id="1.10.3720.10">
    <property type="entry name" value="MetI-like"/>
    <property type="match status" value="1"/>
</dbReference>
<evidence type="ECO:0000256" key="3">
    <source>
        <dbReference type="ARBA" id="ARBA00022475"/>
    </source>
</evidence>
<proteinExistence type="inferred from homology"/>
<keyword evidence="3" id="KW-1003">Cell membrane</keyword>
<reference evidence="11" key="1">
    <citation type="submission" date="2016-10" db="EMBL/GenBank/DDBJ databases">
        <authorList>
            <person name="Varghese N."/>
            <person name="Submissions S."/>
        </authorList>
    </citation>
    <scope>NUCLEOTIDE SEQUENCE [LARGE SCALE GENOMIC DNA]</scope>
    <source>
        <strain evidence="11">DSM 43163</strain>
    </source>
</reference>
<feature type="transmembrane region" description="Helical" evidence="7">
    <location>
        <begin position="249"/>
        <end position="270"/>
    </location>
</feature>
<dbReference type="GO" id="GO:0055085">
    <property type="term" value="P:transmembrane transport"/>
    <property type="evidence" value="ECO:0007669"/>
    <property type="project" value="InterPro"/>
</dbReference>
<feature type="transmembrane region" description="Helical" evidence="7">
    <location>
        <begin position="296"/>
        <end position="318"/>
    </location>
</feature>
<evidence type="ECO:0000256" key="6">
    <source>
        <dbReference type="ARBA" id="ARBA00023136"/>
    </source>
</evidence>
<evidence type="ECO:0000256" key="2">
    <source>
        <dbReference type="ARBA" id="ARBA00022448"/>
    </source>
</evidence>
<feature type="transmembrane region" description="Helical" evidence="7">
    <location>
        <begin position="191"/>
        <end position="215"/>
    </location>
</feature>
<feature type="region of interest" description="Disordered" evidence="8">
    <location>
        <begin position="1"/>
        <end position="31"/>
    </location>
</feature>
<evidence type="ECO:0000256" key="7">
    <source>
        <dbReference type="RuleBase" id="RU363032"/>
    </source>
</evidence>
<keyword evidence="5 7" id="KW-1133">Transmembrane helix</keyword>
<evidence type="ECO:0000313" key="10">
    <source>
        <dbReference type="EMBL" id="SEG64497.1"/>
    </source>
</evidence>
<evidence type="ECO:0000256" key="5">
    <source>
        <dbReference type="ARBA" id="ARBA00022989"/>
    </source>
</evidence>
<evidence type="ECO:0000259" key="9">
    <source>
        <dbReference type="PROSITE" id="PS50928"/>
    </source>
</evidence>
<dbReference type="PANTHER" id="PTHR30193:SF37">
    <property type="entry name" value="INNER MEMBRANE ABC TRANSPORTER PERMEASE PROTEIN YCJO"/>
    <property type="match status" value="1"/>
</dbReference>
<dbReference type="OrthoDB" id="34224at2"/>
<keyword evidence="4 7" id="KW-0812">Transmembrane</keyword>
<sequence length="327" mass="35380">MTPPASVTATPSPKTPGTPGGPDAPTGPGRSRPVRRQIPYALFLLPGGLLLLVVIIVPFLMNLALSFTEWEGVGEPRWVGADNYRELLGDAEFWASFRHNIAVTLAMAVIPTFLGLVLAAGLFDFIGKRFGPRTAAFLRACIYLPQVLPIAVAGIVWSWILAPDSGALNELLGLAGLESLQQDWLGDPGKALFSVMGVMVWVQVGFPLVIFMAGLQRVDPALYEAAEIDGASWWLRFRHITVPQIRPEIFVSLLWCTIASLKAFAFIYVLTKGGPGGATSVPSYYSFENFFDNTRVGYGAAVATVLALIIIALTVVFLRRQSSGEED</sequence>
<dbReference type="InterPro" id="IPR000515">
    <property type="entry name" value="MetI-like"/>
</dbReference>
<dbReference type="SUPFAM" id="SSF161098">
    <property type="entry name" value="MetI-like"/>
    <property type="match status" value="1"/>
</dbReference>
<dbReference type="InterPro" id="IPR051393">
    <property type="entry name" value="ABC_transporter_permease"/>
</dbReference>
<dbReference type="Pfam" id="PF00528">
    <property type="entry name" value="BPD_transp_1"/>
    <property type="match status" value="1"/>
</dbReference>
<feature type="transmembrane region" description="Helical" evidence="7">
    <location>
        <begin position="137"/>
        <end position="160"/>
    </location>
</feature>
<evidence type="ECO:0000256" key="8">
    <source>
        <dbReference type="SAM" id="MobiDB-lite"/>
    </source>
</evidence>
<gene>
    <name evidence="10" type="ORF">SAMN04489712_10829</name>
</gene>
<dbReference type="AlphaFoldDB" id="A0A1H6BVM6"/>
<dbReference type="Proteomes" id="UP000236723">
    <property type="component" value="Unassembled WGS sequence"/>
</dbReference>
<evidence type="ECO:0000256" key="4">
    <source>
        <dbReference type="ARBA" id="ARBA00022692"/>
    </source>
</evidence>
<dbReference type="GO" id="GO:0005886">
    <property type="term" value="C:plasma membrane"/>
    <property type="evidence" value="ECO:0007669"/>
    <property type="project" value="UniProtKB-SubCell"/>
</dbReference>
<dbReference type="InterPro" id="IPR035906">
    <property type="entry name" value="MetI-like_sf"/>
</dbReference>
<name>A0A1H6BVM6_9ACTN</name>
<feature type="compositionally biased region" description="Low complexity" evidence="8">
    <location>
        <begin position="1"/>
        <end position="29"/>
    </location>
</feature>
<feature type="transmembrane region" description="Helical" evidence="7">
    <location>
        <begin position="101"/>
        <end position="125"/>
    </location>
</feature>